<dbReference type="KEGG" id="bgok:Pr1d_16480"/>
<dbReference type="SUPFAM" id="SSF50129">
    <property type="entry name" value="GroES-like"/>
    <property type="match status" value="1"/>
</dbReference>
<keyword evidence="7" id="KW-1185">Reference proteome</keyword>
<reference evidence="6 7" key="1">
    <citation type="submission" date="2019-08" db="EMBL/GenBank/DDBJ databases">
        <title>Deep-cultivation of Planctomycetes and their phenomic and genomic characterization uncovers novel biology.</title>
        <authorList>
            <person name="Wiegand S."/>
            <person name="Jogler M."/>
            <person name="Boedeker C."/>
            <person name="Pinto D."/>
            <person name="Vollmers J."/>
            <person name="Rivas-Marin E."/>
            <person name="Kohn T."/>
            <person name="Peeters S.H."/>
            <person name="Heuer A."/>
            <person name="Rast P."/>
            <person name="Oberbeckmann S."/>
            <person name="Bunk B."/>
            <person name="Jeske O."/>
            <person name="Meyerdierks A."/>
            <person name="Storesund J.E."/>
            <person name="Kallscheuer N."/>
            <person name="Luecker S."/>
            <person name="Lage O.M."/>
            <person name="Pohl T."/>
            <person name="Merkel B.J."/>
            <person name="Hornburger P."/>
            <person name="Mueller R.-W."/>
            <person name="Bruemmer F."/>
            <person name="Labrenz M."/>
            <person name="Spormann A.M."/>
            <person name="Op den Camp H."/>
            <person name="Overmann J."/>
            <person name="Amann R."/>
            <person name="Jetten M.S.M."/>
            <person name="Mascher T."/>
            <person name="Medema M.H."/>
            <person name="Devos D.P."/>
            <person name="Kaster A.-K."/>
            <person name="Ovreas L."/>
            <person name="Rohde M."/>
            <person name="Galperin M.Y."/>
            <person name="Jogler C."/>
        </authorList>
    </citation>
    <scope>NUCLEOTIDE SEQUENCE [LARGE SCALE GENOMIC DNA]</scope>
    <source>
        <strain evidence="6 7">Pr1d</strain>
    </source>
</reference>
<keyword evidence="3 6" id="KW-0560">Oxidoreductase</keyword>
<evidence type="ECO:0000256" key="1">
    <source>
        <dbReference type="ARBA" id="ARBA00022723"/>
    </source>
</evidence>
<dbReference type="PANTHER" id="PTHR43401">
    <property type="entry name" value="L-THREONINE 3-DEHYDROGENASE"/>
    <property type="match status" value="1"/>
</dbReference>
<gene>
    <name evidence="6" type="ORF">Pr1d_16480</name>
</gene>
<dbReference type="EMBL" id="CP042913">
    <property type="protein sequence ID" value="QEG34372.1"/>
    <property type="molecule type" value="Genomic_DNA"/>
</dbReference>
<dbReference type="Proteomes" id="UP000323917">
    <property type="component" value="Chromosome"/>
</dbReference>
<proteinExistence type="inferred from homology"/>
<dbReference type="InterPro" id="IPR036291">
    <property type="entry name" value="NAD(P)-bd_dom_sf"/>
</dbReference>
<evidence type="ECO:0000256" key="2">
    <source>
        <dbReference type="ARBA" id="ARBA00022833"/>
    </source>
</evidence>
<dbReference type="OrthoDB" id="239596at2"/>
<dbReference type="AlphaFoldDB" id="A0A5B9QA83"/>
<dbReference type="Gene3D" id="3.90.180.10">
    <property type="entry name" value="Medium-chain alcohol dehydrogenases, catalytic domain"/>
    <property type="match status" value="1"/>
</dbReference>
<evidence type="ECO:0000313" key="7">
    <source>
        <dbReference type="Proteomes" id="UP000323917"/>
    </source>
</evidence>
<dbReference type="InterPro" id="IPR020843">
    <property type="entry name" value="ER"/>
</dbReference>
<dbReference type="PANTHER" id="PTHR43401:SF5">
    <property type="entry name" value="ALCOHOL DEHYDROGENASE-RELATED"/>
    <property type="match status" value="1"/>
</dbReference>
<dbReference type="Pfam" id="PF00107">
    <property type="entry name" value="ADH_zinc_N"/>
    <property type="match status" value="1"/>
</dbReference>
<dbReference type="GO" id="GO:0008270">
    <property type="term" value="F:zinc ion binding"/>
    <property type="evidence" value="ECO:0007669"/>
    <property type="project" value="InterPro"/>
</dbReference>
<evidence type="ECO:0000313" key="6">
    <source>
        <dbReference type="EMBL" id="QEG34372.1"/>
    </source>
</evidence>
<comment type="similarity">
    <text evidence="4">Belongs to the zinc-containing alcohol dehydrogenase family.</text>
</comment>
<dbReference type="PROSITE" id="PS00059">
    <property type="entry name" value="ADH_ZINC"/>
    <property type="match status" value="1"/>
</dbReference>
<keyword evidence="1 4" id="KW-0479">Metal-binding</keyword>
<accession>A0A5B9QA83</accession>
<dbReference type="InterPro" id="IPR011032">
    <property type="entry name" value="GroES-like_sf"/>
</dbReference>
<evidence type="ECO:0000256" key="3">
    <source>
        <dbReference type="ARBA" id="ARBA00023002"/>
    </source>
</evidence>
<evidence type="ECO:0000259" key="5">
    <source>
        <dbReference type="SMART" id="SM00829"/>
    </source>
</evidence>
<sequence>MQAVVYHRFGEQPSMEMVPDPTPAPDGAVIRVEATGLCRSDWHGWQGRDPDIQTLPHVPGHEFAGEVVAVGDKVRPALLGQRVTMPFVAGCGNCPECTSGNQQVCDNQFQPGFTGWGSFAELVSVRYAEENLVPLPDSLSSVAAASLGCRMATAFRAVAVQGEVKQGLWLAVHGCGGVGLSAVMIGVALGARVIAVDIRAEPLLLAEQLGAEAILNARETEDIPAAIHELTGRGADVSLDALGSSVTYTNSVLSLRKRGRHVQVGLLTEVESLPATPMSRLIGWEIQMVGSHGMQAHAYPELFKLIEAGKLTPERLIDRVLPLESAPQELAGMQDYSGCGVTVFEP</sequence>
<dbReference type="RefSeq" id="WP_148073032.1">
    <property type="nucleotide sequence ID" value="NZ_CP042913.1"/>
</dbReference>
<evidence type="ECO:0000256" key="4">
    <source>
        <dbReference type="RuleBase" id="RU361277"/>
    </source>
</evidence>
<dbReference type="SMART" id="SM00829">
    <property type="entry name" value="PKS_ER"/>
    <property type="match status" value="1"/>
</dbReference>
<dbReference type="EC" id="1.1.1.1" evidence="6"/>
<dbReference type="InterPro" id="IPR013154">
    <property type="entry name" value="ADH-like_N"/>
</dbReference>
<protein>
    <submittedName>
        <fullName evidence="6">Alcohol dehydrogenase</fullName>
        <ecNumber evidence="6">1.1.1.1</ecNumber>
    </submittedName>
</protein>
<dbReference type="InterPro" id="IPR050129">
    <property type="entry name" value="Zn_alcohol_dh"/>
</dbReference>
<dbReference type="InterPro" id="IPR013149">
    <property type="entry name" value="ADH-like_C"/>
</dbReference>
<keyword evidence="2 4" id="KW-0862">Zinc</keyword>
<feature type="domain" description="Enoyl reductase (ER)" evidence="5">
    <location>
        <begin position="10"/>
        <end position="344"/>
    </location>
</feature>
<dbReference type="GO" id="GO:0004022">
    <property type="term" value="F:alcohol dehydrogenase (NAD+) activity"/>
    <property type="evidence" value="ECO:0007669"/>
    <property type="project" value="UniProtKB-EC"/>
</dbReference>
<name>A0A5B9QA83_9BACT</name>
<comment type="cofactor">
    <cofactor evidence="4">
        <name>Zn(2+)</name>
        <dbReference type="ChEBI" id="CHEBI:29105"/>
    </cofactor>
</comment>
<dbReference type="Pfam" id="PF08240">
    <property type="entry name" value="ADH_N"/>
    <property type="match status" value="1"/>
</dbReference>
<dbReference type="CDD" id="cd08260">
    <property type="entry name" value="Zn_ADH6"/>
    <property type="match status" value="1"/>
</dbReference>
<dbReference type="SUPFAM" id="SSF51735">
    <property type="entry name" value="NAD(P)-binding Rossmann-fold domains"/>
    <property type="match status" value="1"/>
</dbReference>
<organism evidence="6 7">
    <name type="scientific">Bythopirellula goksoeyrii</name>
    <dbReference type="NCBI Taxonomy" id="1400387"/>
    <lineage>
        <taxon>Bacteria</taxon>
        <taxon>Pseudomonadati</taxon>
        <taxon>Planctomycetota</taxon>
        <taxon>Planctomycetia</taxon>
        <taxon>Pirellulales</taxon>
        <taxon>Lacipirellulaceae</taxon>
        <taxon>Bythopirellula</taxon>
    </lineage>
</organism>
<dbReference type="InterPro" id="IPR002328">
    <property type="entry name" value="ADH_Zn_CS"/>
</dbReference>